<evidence type="ECO:0000256" key="16">
    <source>
        <dbReference type="SAM" id="Coils"/>
    </source>
</evidence>
<evidence type="ECO:0000256" key="15">
    <source>
        <dbReference type="RuleBase" id="RU003848"/>
    </source>
</evidence>
<feature type="coiled-coil region" evidence="16">
    <location>
        <begin position="67"/>
        <end position="119"/>
    </location>
</feature>
<dbReference type="GO" id="GO:0046961">
    <property type="term" value="F:proton-transporting ATPase activity, rotational mechanism"/>
    <property type="evidence" value="ECO:0007669"/>
    <property type="project" value="TreeGrafter"/>
</dbReference>
<reference evidence="18 20" key="1">
    <citation type="submission" date="2023-05" db="EMBL/GenBank/DDBJ databases">
        <title>Metabolic capabilities are highly conserved among human nasal-associated Corynebacterium species in pangenomic analyses.</title>
        <authorList>
            <person name="Tran T.H."/>
            <person name="Roberts A.Q."/>
            <person name="Escapa I.F."/>
            <person name="Gao W."/>
            <person name="Conlan S."/>
            <person name="Kong H."/>
            <person name="Segre J.A."/>
            <person name="Kelly M.S."/>
            <person name="Lemon K.P."/>
        </authorList>
    </citation>
    <scope>NUCLEOTIDE SEQUENCE</scope>
    <source>
        <strain evidence="18">KPL2773</strain>
        <strain evidence="17 20">KPL3772</strain>
    </source>
</reference>
<comment type="similarity">
    <text evidence="2 14 15">Belongs to the ATPase B chain family.</text>
</comment>
<dbReference type="Proteomes" id="UP001224412">
    <property type="component" value="Unassembled WGS sequence"/>
</dbReference>
<dbReference type="AlphaFoldDB" id="A0AAP4BP34"/>
<evidence type="ECO:0000256" key="5">
    <source>
        <dbReference type="ARBA" id="ARBA00022547"/>
    </source>
</evidence>
<dbReference type="InterPro" id="IPR028987">
    <property type="entry name" value="ATP_synth_B-like_membr_sf"/>
</dbReference>
<dbReference type="InterPro" id="IPR050059">
    <property type="entry name" value="ATP_synthase_B_chain"/>
</dbReference>
<dbReference type="PANTHER" id="PTHR33445">
    <property type="entry name" value="ATP SYNTHASE SUBUNIT B', CHLOROPLASTIC"/>
    <property type="match status" value="1"/>
</dbReference>
<evidence type="ECO:0000256" key="9">
    <source>
        <dbReference type="ARBA" id="ARBA00023065"/>
    </source>
</evidence>
<dbReference type="GeneID" id="42781349"/>
<dbReference type="PANTHER" id="PTHR33445:SF1">
    <property type="entry name" value="ATP SYNTHASE SUBUNIT B"/>
    <property type="match status" value="1"/>
</dbReference>
<evidence type="ECO:0000256" key="7">
    <source>
        <dbReference type="ARBA" id="ARBA00022781"/>
    </source>
</evidence>
<dbReference type="GO" id="GO:0046933">
    <property type="term" value="F:proton-transporting ATP synthase activity, rotational mechanism"/>
    <property type="evidence" value="ECO:0007669"/>
    <property type="project" value="UniProtKB-UniRule"/>
</dbReference>
<accession>A0AAP4BP34</accession>
<evidence type="ECO:0000256" key="3">
    <source>
        <dbReference type="ARBA" id="ARBA00022448"/>
    </source>
</evidence>
<evidence type="ECO:0000256" key="12">
    <source>
        <dbReference type="ARBA" id="ARBA00025198"/>
    </source>
</evidence>
<keyword evidence="8 14" id="KW-1133">Transmembrane helix</keyword>
<sequence>MNVTYLLAEHGEELPLESGNSLLLPANYDIVWSIIPLAVVVFLFAKFVIPKFQEVLDEREDRIKGGMDRAEAAQAEAKAALEKYNAQLADARAEAATIREDARKRGEQIEAEHKAKAEEEATRIIEAGNKQLSANREQVIADLRSDLGQNSINLAERLLGTELSDATKQSGTVDSFLSELDNVAPAARK</sequence>
<evidence type="ECO:0000256" key="6">
    <source>
        <dbReference type="ARBA" id="ARBA00022692"/>
    </source>
</evidence>
<dbReference type="NCBIfam" id="TIGR01144">
    <property type="entry name" value="ATP_synt_b"/>
    <property type="match status" value="1"/>
</dbReference>
<organism evidence="18 19">
    <name type="scientific">Corynebacterium pseudodiphtheriticum</name>
    <dbReference type="NCBI Taxonomy" id="37637"/>
    <lineage>
        <taxon>Bacteria</taxon>
        <taxon>Bacillati</taxon>
        <taxon>Actinomycetota</taxon>
        <taxon>Actinomycetes</taxon>
        <taxon>Mycobacteriales</taxon>
        <taxon>Corynebacteriaceae</taxon>
        <taxon>Corynebacterium</taxon>
    </lineage>
</organism>
<proteinExistence type="inferred from homology"/>
<evidence type="ECO:0000256" key="4">
    <source>
        <dbReference type="ARBA" id="ARBA00022475"/>
    </source>
</evidence>
<comment type="function">
    <text evidence="12 14">F(1)F(0) ATP synthase produces ATP from ADP in the presence of a proton or sodium gradient. F-type ATPases consist of two structural domains, F(1) containing the extramembraneous catalytic core and F(0) containing the membrane proton channel, linked together by a central stalk and a peripheral stalk. During catalysis, ATP synthesis in the catalytic domain of F(1) is coupled via a rotary mechanism of the central stalk subunits to proton translocation.</text>
</comment>
<keyword evidence="6 14" id="KW-0812">Transmembrane</keyword>
<comment type="function">
    <text evidence="14">Component of the F(0) channel, it forms part of the peripheral stalk, linking F(1) to F(0).</text>
</comment>
<evidence type="ECO:0000313" key="20">
    <source>
        <dbReference type="Proteomes" id="UP001239759"/>
    </source>
</evidence>
<evidence type="ECO:0000256" key="2">
    <source>
        <dbReference type="ARBA" id="ARBA00005513"/>
    </source>
</evidence>
<dbReference type="RefSeq" id="WP_021353100.1">
    <property type="nucleotide sequence ID" value="NZ_CP051667.1"/>
</dbReference>
<protein>
    <recommendedName>
        <fullName evidence="14">ATP synthase subunit b</fullName>
    </recommendedName>
    <alternativeName>
        <fullName evidence="14">ATP synthase F(0) sector subunit b</fullName>
    </alternativeName>
    <alternativeName>
        <fullName evidence="14">ATPase subunit I</fullName>
    </alternativeName>
    <alternativeName>
        <fullName evidence="14">F-type ATPase subunit b</fullName>
        <shortName evidence="14">F-ATPase subunit b</shortName>
    </alternativeName>
</protein>
<evidence type="ECO:0000256" key="8">
    <source>
        <dbReference type="ARBA" id="ARBA00022989"/>
    </source>
</evidence>
<dbReference type="SUPFAM" id="SSF81573">
    <property type="entry name" value="F1F0 ATP synthase subunit B, membrane domain"/>
    <property type="match status" value="1"/>
</dbReference>
<dbReference type="Proteomes" id="UP001239759">
    <property type="component" value="Unassembled WGS sequence"/>
</dbReference>
<keyword evidence="16" id="KW-0175">Coiled coil</keyword>
<evidence type="ECO:0000313" key="18">
    <source>
        <dbReference type="EMBL" id="MDK4306227.1"/>
    </source>
</evidence>
<keyword evidence="20" id="KW-1185">Reference proteome</keyword>
<dbReference type="Gene3D" id="1.20.5.620">
    <property type="entry name" value="F1F0 ATP synthase subunit B, membrane domain"/>
    <property type="match status" value="1"/>
</dbReference>
<feature type="transmembrane region" description="Helical" evidence="14">
    <location>
        <begin position="30"/>
        <end position="49"/>
    </location>
</feature>
<evidence type="ECO:0000313" key="17">
    <source>
        <dbReference type="EMBL" id="MDK4289350.1"/>
    </source>
</evidence>
<evidence type="ECO:0000256" key="11">
    <source>
        <dbReference type="ARBA" id="ARBA00023310"/>
    </source>
</evidence>
<dbReference type="GO" id="GO:0045259">
    <property type="term" value="C:proton-transporting ATP synthase complex"/>
    <property type="evidence" value="ECO:0007669"/>
    <property type="project" value="UniProtKB-KW"/>
</dbReference>
<keyword evidence="9 14" id="KW-0406">Ion transport</keyword>
<gene>
    <name evidence="14" type="primary">atpF</name>
    <name evidence="17" type="ORF">QPX23_01155</name>
    <name evidence="18" type="ORF">QPX42_01460</name>
</gene>
<dbReference type="InterPro" id="IPR005864">
    <property type="entry name" value="ATP_synth_F0_bsu_bac"/>
</dbReference>
<dbReference type="HAMAP" id="MF_01398">
    <property type="entry name" value="ATP_synth_b_bprime"/>
    <property type="match status" value="1"/>
</dbReference>
<name>A0AAP4BP34_9CORY</name>
<dbReference type="GO" id="GO:0005886">
    <property type="term" value="C:plasma membrane"/>
    <property type="evidence" value="ECO:0007669"/>
    <property type="project" value="UniProtKB-SubCell"/>
</dbReference>
<keyword evidence="5 14" id="KW-0138">CF(0)</keyword>
<keyword evidence="4 14" id="KW-1003">Cell membrane</keyword>
<keyword evidence="7 14" id="KW-0375">Hydrogen ion transport</keyword>
<keyword evidence="3 14" id="KW-0813">Transport</keyword>
<comment type="caution">
    <text evidence="18">The sequence shown here is derived from an EMBL/GenBank/DDBJ whole genome shotgun (WGS) entry which is preliminary data.</text>
</comment>
<dbReference type="InterPro" id="IPR002146">
    <property type="entry name" value="ATP_synth_b/b'su_bac/chlpt"/>
</dbReference>
<evidence type="ECO:0000256" key="14">
    <source>
        <dbReference type="HAMAP-Rule" id="MF_01398"/>
    </source>
</evidence>
<dbReference type="NCBIfam" id="NF004412">
    <property type="entry name" value="PRK05759.1-3"/>
    <property type="match status" value="1"/>
</dbReference>
<evidence type="ECO:0000256" key="1">
    <source>
        <dbReference type="ARBA" id="ARBA00004162"/>
    </source>
</evidence>
<evidence type="ECO:0000256" key="13">
    <source>
        <dbReference type="ARBA" id="ARBA00025830"/>
    </source>
</evidence>
<dbReference type="EMBL" id="JASNUQ010000001">
    <property type="protein sequence ID" value="MDK4289350.1"/>
    <property type="molecule type" value="Genomic_DNA"/>
</dbReference>
<evidence type="ECO:0000256" key="10">
    <source>
        <dbReference type="ARBA" id="ARBA00023136"/>
    </source>
</evidence>
<evidence type="ECO:0000313" key="19">
    <source>
        <dbReference type="Proteomes" id="UP001224412"/>
    </source>
</evidence>
<keyword evidence="11 14" id="KW-0066">ATP synthesis</keyword>
<dbReference type="Pfam" id="PF00430">
    <property type="entry name" value="ATP-synt_B"/>
    <property type="match status" value="1"/>
</dbReference>
<comment type="subunit">
    <text evidence="13 14">F-type ATPases have 2 components, F(1) - the catalytic core - and F(0) - the membrane proton channel. F(1) has five subunits: alpha(3), beta(3), gamma(1), delta(1), epsilon(1). F(0) has three main subunits: a(1), b(2) and c(10-14). The alpha and beta chains form an alternating ring which encloses part of the gamma chain. F(1) is attached to F(0) by a central stalk formed by the gamma and epsilon chains, while a peripheral stalk is formed by the delta and b chains.</text>
</comment>
<comment type="subcellular location">
    <subcellularLocation>
        <location evidence="1 14">Cell membrane</location>
        <topology evidence="1 14">Single-pass membrane protein</topology>
    </subcellularLocation>
</comment>
<keyword evidence="10 14" id="KW-0472">Membrane</keyword>
<dbReference type="CDD" id="cd06503">
    <property type="entry name" value="ATP-synt_Fo_b"/>
    <property type="match status" value="1"/>
</dbReference>
<dbReference type="EMBL" id="JASNVH010000002">
    <property type="protein sequence ID" value="MDK4306227.1"/>
    <property type="molecule type" value="Genomic_DNA"/>
</dbReference>